<protein>
    <recommendedName>
        <fullName evidence="3">AP2 domain-containing protein</fullName>
    </recommendedName>
</protein>
<dbReference type="EMBL" id="NQJD01000025">
    <property type="protein sequence ID" value="TAA74481.1"/>
    <property type="molecule type" value="Genomic_DNA"/>
</dbReference>
<reference evidence="1" key="1">
    <citation type="submission" date="2017-07" db="EMBL/GenBank/DDBJ databases">
        <title>The cable genome - Insights into the physiology and evolution of filamentous bacteria capable of sulfide oxidation via long distance electron transfer.</title>
        <authorList>
            <person name="Thorup C."/>
            <person name="Bjerg J.T."/>
            <person name="Schreiber L."/>
            <person name="Nielsen L.P."/>
            <person name="Kjeldsen K.U."/>
            <person name="Boesen T."/>
            <person name="Boggild A."/>
            <person name="Meysman F."/>
            <person name="Geelhoed J."/>
            <person name="Schramm A."/>
        </authorList>
    </citation>
    <scope>NUCLEOTIDE SEQUENCE [LARGE SCALE GENOMIC DNA]</scope>
    <source>
        <strain evidence="1">GS</strain>
    </source>
</reference>
<accession>A0A521G0U1</accession>
<gene>
    <name evidence="1" type="ORF">CDV28_12513</name>
</gene>
<proteinExistence type="predicted"/>
<dbReference type="Proteomes" id="UP000316238">
    <property type="component" value="Unassembled WGS sequence"/>
</dbReference>
<organism evidence="1 2">
    <name type="scientific">Candidatus Electronema aureum</name>
    <dbReference type="NCBI Taxonomy" id="2005002"/>
    <lineage>
        <taxon>Bacteria</taxon>
        <taxon>Pseudomonadati</taxon>
        <taxon>Thermodesulfobacteriota</taxon>
        <taxon>Desulfobulbia</taxon>
        <taxon>Desulfobulbales</taxon>
        <taxon>Desulfobulbaceae</taxon>
        <taxon>Candidatus Electronema</taxon>
    </lineage>
</organism>
<evidence type="ECO:0000313" key="1">
    <source>
        <dbReference type="EMBL" id="TAA74481.1"/>
    </source>
</evidence>
<evidence type="ECO:0000313" key="2">
    <source>
        <dbReference type="Proteomes" id="UP000316238"/>
    </source>
</evidence>
<comment type="caution">
    <text evidence="1">The sequence shown here is derived from an EMBL/GenBank/DDBJ whole genome shotgun (WGS) entry which is preliminary data.</text>
</comment>
<keyword evidence="2" id="KW-1185">Reference proteome</keyword>
<name>A0A521G0U1_9BACT</name>
<evidence type="ECO:0008006" key="3">
    <source>
        <dbReference type="Google" id="ProtNLM"/>
    </source>
</evidence>
<dbReference type="AlphaFoldDB" id="A0A521G0U1"/>
<sequence length="81" mass="9412">MTKQKNYIGVSKTEDDTWQFAVQRANGKVKTVTGFSTAKVAALLRDEYILQHRLDEARNFTVKRIAKVRNEAYEQMFGRQD</sequence>